<organism evidence="1 2">
    <name type="scientific">Chromobacterium vaccinii</name>
    <dbReference type="NCBI Taxonomy" id="1108595"/>
    <lineage>
        <taxon>Bacteria</taxon>
        <taxon>Pseudomonadati</taxon>
        <taxon>Pseudomonadota</taxon>
        <taxon>Betaproteobacteria</taxon>
        <taxon>Neisseriales</taxon>
        <taxon>Chromobacteriaceae</taxon>
        <taxon>Chromobacterium</taxon>
    </lineage>
</organism>
<sequence length="149" mass="16215">MNNDQTRLCPSSTFEGDGNMVFGIVGGSAHQRRVIYLKKMLPAAEIDRSRLDGIAPEEVFRTAGPCAQTRCAHHDNAASRCTLAERVVAAADEVVDRLAYCAIRPRCMWWSQHGRDACARCPQVVSIDRLPDAAIAQARIPPQPASAGN</sequence>
<dbReference type="KEGG" id="cvc:BKX93_08700"/>
<name>A0A1D9LFI7_9NEIS</name>
<gene>
    <name evidence="1" type="ORF">BKX93_08700</name>
</gene>
<dbReference type="GeneID" id="68841292"/>
<dbReference type="RefSeq" id="WP_052717360.1">
    <property type="nucleotide sequence ID" value="NZ_CP017707.1"/>
</dbReference>
<dbReference type="EMBL" id="CP017707">
    <property type="protein sequence ID" value="AOZ50059.1"/>
    <property type="molecule type" value="Genomic_DNA"/>
</dbReference>
<accession>A0A1D9LFI7</accession>
<evidence type="ECO:0000313" key="1">
    <source>
        <dbReference type="EMBL" id="AOZ50059.1"/>
    </source>
</evidence>
<proteinExistence type="predicted"/>
<evidence type="ECO:0000313" key="2">
    <source>
        <dbReference type="Proteomes" id="UP000178776"/>
    </source>
</evidence>
<dbReference type="AlphaFoldDB" id="A0A1D9LFI7"/>
<reference evidence="1 2" key="1">
    <citation type="submission" date="2016-10" db="EMBL/GenBank/DDBJ databases">
        <title>Chromobacterium muskegensis sp. nov., an insecticidal bacterium isolated from Sphagnum bogs.</title>
        <authorList>
            <person name="Sparks M.E."/>
            <person name="Blackburn M.B."/>
            <person name="Gundersen-Rindal D.E."/>
            <person name="Mitchell A."/>
            <person name="Farrar R."/>
            <person name="Kuhar D."/>
        </authorList>
    </citation>
    <scope>NUCLEOTIDE SEQUENCE [LARGE SCALE GENOMIC DNA]</scope>
    <source>
        <strain evidence="1 2">21-1</strain>
    </source>
</reference>
<dbReference type="Proteomes" id="UP000178776">
    <property type="component" value="Chromosome"/>
</dbReference>
<dbReference type="STRING" id="1108595.BKX93_08700"/>
<protein>
    <submittedName>
        <fullName evidence="1">Uncharacterized protein</fullName>
    </submittedName>
</protein>